<feature type="domain" description="FlgD/Vpr Ig-like" evidence="2">
    <location>
        <begin position="547"/>
        <end position="608"/>
    </location>
</feature>
<dbReference type="GO" id="GO:0006508">
    <property type="term" value="P:proteolysis"/>
    <property type="evidence" value="ECO:0007669"/>
    <property type="project" value="InterPro"/>
</dbReference>
<dbReference type="Pfam" id="PF00112">
    <property type="entry name" value="Peptidase_C1"/>
    <property type="match status" value="1"/>
</dbReference>
<feature type="domain" description="Peptidase C1A papain C-terminal" evidence="1">
    <location>
        <begin position="2"/>
        <end position="72"/>
    </location>
</feature>
<evidence type="ECO:0000259" key="1">
    <source>
        <dbReference type="Pfam" id="PF00112"/>
    </source>
</evidence>
<dbReference type="InterPro" id="IPR038765">
    <property type="entry name" value="Papain-like_cys_pep_sf"/>
</dbReference>
<evidence type="ECO:0008006" key="5">
    <source>
        <dbReference type="Google" id="ProtNLM"/>
    </source>
</evidence>
<dbReference type="Gene3D" id="2.60.40.4070">
    <property type="match status" value="1"/>
</dbReference>
<dbReference type="Proteomes" id="UP000748308">
    <property type="component" value="Unassembled WGS sequence"/>
</dbReference>
<dbReference type="AlphaFoldDB" id="A0A937XD86"/>
<dbReference type="Pfam" id="PF13860">
    <property type="entry name" value="FlgD_ig"/>
    <property type="match status" value="1"/>
</dbReference>
<name>A0A937XD86_UNCEI</name>
<dbReference type="EMBL" id="VGIY01000191">
    <property type="protein sequence ID" value="MBM3317803.1"/>
    <property type="molecule type" value="Genomic_DNA"/>
</dbReference>
<dbReference type="SUPFAM" id="SSF52317">
    <property type="entry name" value="Class I glutamine amidotransferase-like"/>
    <property type="match status" value="1"/>
</dbReference>
<organism evidence="3 4">
    <name type="scientific">Eiseniibacteriota bacterium</name>
    <dbReference type="NCBI Taxonomy" id="2212470"/>
    <lineage>
        <taxon>Bacteria</taxon>
        <taxon>Candidatus Eiseniibacteriota</taxon>
    </lineage>
</organism>
<proteinExistence type="predicted"/>
<dbReference type="PROSITE" id="PS00639">
    <property type="entry name" value="THIOL_PROTEASE_HIS"/>
    <property type="match status" value="1"/>
</dbReference>
<evidence type="ECO:0000259" key="2">
    <source>
        <dbReference type="Pfam" id="PF13860"/>
    </source>
</evidence>
<sequence>RGPVTTGFTVYNSFYYYTGGCYSHPGTDPNNHSVVLAGWDDDLCAGGAWLVKNSWGGGWGVGGYAWVQYGSAGIGRATQQVRYHPGTEIELAGVEVDDGESGDGDGWLDPGEEARLVVRLRNGVLAAARTGIRAILVSESPGVTVLRRQGDCPDLAPGERGAVEPAFRVAVDPFLDVGARVRMRVGVIARGGYSVSDTFSLQIGDLPVLLVDDDGSTVADPFFRDALDAEGYAYRHWDTSLRGTLPAEILSRHAAVVWLTGITGNLEGPDQAALSAYLDGGGSLLVSGQDIGWWMNEAGGAGDRAFYNDYLRADYVADDSGFRTLQGFAGDPIGDGLSFTLGGGDGSRSQDYPSWIRARGGAQEILHYGSLPMVAGALRWEGSGRLVYLAFGLEAIDTRADRRLLLSRALEWLVPEWPDTQRPAVDLVSPNGGEVWDFLDEVEIRWQASDESGIAGIDLHLSRDGGATFGETLARGLDNDGSHIWRVVGTGSAACRIRVVARDSLGLAAFDESDQPFTILQPPAAVDAAAPGETRFLAEGPNPFSTTTALRLALPAPAVVRVSIHDLAGRELARLQDGPLAAGDWRFPWAGRDGAGRGLPGGVYFGRVESPDPAVGRRVARLLLLR</sequence>
<comment type="caution">
    <text evidence="3">The sequence shown here is derived from an EMBL/GenBank/DDBJ whole genome shotgun (WGS) entry which is preliminary data.</text>
</comment>
<dbReference type="InterPro" id="IPR025965">
    <property type="entry name" value="FlgD/Vpr_Ig-like"/>
</dbReference>
<dbReference type="InterPro" id="IPR025660">
    <property type="entry name" value="Pept_his_AS"/>
</dbReference>
<protein>
    <recommendedName>
        <fullName evidence="5">Peptidase C1A papain C-terminal domain-containing protein</fullName>
    </recommendedName>
</protein>
<dbReference type="InterPro" id="IPR000668">
    <property type="entry name" value="Peptidase_C1A_C"/>
</dbReference>
<dbReference type="InterPro" id="IPR029062">
    <property type="entry name" value="Class_I_gatase-like"/>
</dbReference>
<dbReference type="SUPFAM" id="SSF54001">
    <property type="entry name" value="Cysteine proteinases"/>
    <property type="match status" value="1"/>
</dbReference>
<evidence type="ECO:0000313" key="4">
    <source>
        <dbReference type="Proteomes" id="UP000748308"/>
    </source>
</evidence>
<evidence type="ECO:0000313" key="3">
    <source>
        <dbReference type="EMBL" id="MBM3317803.1"/>
    </source>
</evidence>
<reference evidence="3" key="1">
    <citation type="submission" date="2019-03" db="EMBL/GenBank/DDBJ databases">
        <title>Lake Tanganyika Metagenome-Assembled Genomes (MAGs).</title>
        <authorList>
            <person name="Tran P."/>
        </authorList>
    </citation>
    <scope>NUCLEOTIDE SEQUENCE</scope>
    <source>
        <strain evidence="3">M_DeepCast_400m_m2_100</strain>
    </source>
</reference>
<accession>A0A937XD86</accession>
<dbReference type="Gene3D" id="3.90.70.10">
    <property type="entry name" value="Cysteine proteinases"/>
    <property type="match status" value="1"/>
</dbReference>
<feature type="non-terminal residue" evidence="3">
    <location>
        <position position="1"/>
    </location>
</feature>
<gene>
    <name evidence="3" type="ORF">FJY75_08105</name>
</gene>
<dbReference type="GO" id="GO:0008234">
    <property type="term" value="F:cysteine-type peptidase activity"/>
    <property type="evidence" value="ECO:0007669"/>
    <property type="project" value="InterPro"/>
</dbReference>